<reference evidence="2 3" key="1">
    <citation type="submission" date="2017-08" db="EMBL/GenBank/DDBJ databases">
        <title>Complete genome sequence of Gluconacetobacter saccharivorans CV1 isolated from Fermented Vinegar.</title>
        <authorList>
            <person name="Kim S.-Y."/>
        </authorList>
    </citation>
    <scope>NUCLEOTIDE SEQUENCE [LARGE SCALE GENOMIC DNA]</scope>
    <source>
        <strain evidence="2 3">CV1</strain>
    </source>
</reference>
<dbReference type="AlphaFoldDB" id="A0A347WD79"/>
<evidence type="ECO:0000313" key="3">
    <source>
        <dbReference type="Proteomes" id="UP000264120"/>
    </source>
</evidence>
<evidence type="ECO:0000259" key="1">
    <source>
        <dbReference type="Pfam" id="PF25181"/>
    </source>
</evidence>
<dbReference type="InterPro" id="IPR057447">
    <property type="entry name" value="Bbp19-like_phage"/>
</dbReference>
<accession>A0A347WD79</accession>
<sequence length="101" mass="11112">MATDPYDHDQVSERRTRRKARASVEQLDLQWLGADARGRRVLARIMAMTGLMQASYVPGDALTTAFREGQRNIGIQLHAVLTNAGDGLVDKVLSETIASDD</sequence>
<dbReference type="KEGG" id="ksc:CD178_02066"/>
<keyword evidence="3" id="KW-1185">Reference proteome</keyword>
<gene>
    <name evidence="2" type="ORF">CD178_02066</name>
</gene>
<dbReference type="Pfam" id="PF25181">
    <property type="entry name" value="Phage_Bbp19"/>
    <property type="match status" value="1"/>
</dbReference>
<evidence type="ECO:0000313" key="2">
    <source>
        <dbReference type="EMBL" id="AXY22822.1"/>
    </source>
</evidence>
<name>A0A347WD79_9PROT</name>
<organism evidence="2 3">
    <name type="scientific">Komagataeibacter saccharivorans</name>
    <dbReference type="NCBI Taxonomy" id="265959"/>
    <lineage>
        <taxon>Bacteria</taxon>
        <taxon>Pseudomonadati</taxon>
        <taxon>Pseudomonadota</taxon>
        <taxon>Alphaproteobacteria</taxon>
        <taxon>Acetobacterales</taxon>
        <taxon>Acetobacteraceae</taxon>
        <taxon>Komagataeibacter</taxon>
    </lineage>
</organism>
<proteinExistence type="predicted"/>
<dbReference type="EMBL" id="CP023036">
    <property type="protein sequence ID" value="AXY22822.1"/>
    <property type="molecule type" value="Genomic_DNA"/>
</dbReference>
<feature type="domain" description="Bbp19-like phage" evidence="1">
    <location>
        <begin position="30"/>
        <end position="78"/>
    </location>
</feature>
<dbReference type="Proteomes" id="UP000264120">
    <property type="component" value="Chromosome"/>
</dbReference>
<protein>
    <recommendedName>
        <fullName evidence="1">Bbp19-like phage domain-containing protein</fullName>
    </recommendedName>
</protein>